<feature type="region of interest" description="Disordered" evidence="1">
    <location>
        <begin position="191"/>
        <end position="211"/>
    </location>
</feature>
<name>A0A182NXA2_9DIPT</name>
<sequence length="738" mass="80396">MQKDFYKMCCRLCLHDGSNHQLLNACSVKGLRTKVLNAFDIRISSSDECSTNICWSCFHDTLTIDKQQMQYEEDKRNVLANQQKLSNNVSSSAEPDNHCGKEIPSDYRPLLSGVRENSVGNGNCNVQTIVTNATSSEHTYEAKQSQNCSKNRKKKTASAPAEHNASQQVPVQASNSDANAIAANQAGVATLSEKSHGNQETAENSTNNPANEKASYLKMTFRKILPKPPSTHPNFEVSNLDNRPNADVNLEQNNSTATDQPVPVPFVMAKIANPQTLNKNTNATAANVSSRVSVNTSFVRSASHVTVLPATENPAQSAIPLVLVNQNVPALGNPSVTNNAVAISEQTRTVVTPAVVQTTGICTESSVRVQNTVQPVLGSTPIMLGNQPETSTPVLLQNMSLVTPTSTTIRRSALPTIINTNAIAHHDSAAAGECSQAVNGPRTDNNQDPSCETNTSNTIVSAANSNVVQGSTLLDRALARIEGDSADNTVGPTKKRRHSTFIRVSSNLFDEPPEKAQFAMLKKNILLRNPEHQPSALPPQVRITFPQVIRIQKNPTLPDPTQNSRVSNIGIHYPMQHNIGNNIRPPYTPSVPQNGNPYCISIPMRNTLTQQSVAGPVQNLQYAPLPNNNNHINSTGNTVIHVRNAGTAAGVGSVVAGNVNSDGNERIRPCFRCNLCSTYYLIDHNLRSHLQRVHNALWTEENCSMIYDETILKKLYMRFRRKSVADPEALRGNRKQAE</sequence>
<feature type="region of interest" description="Disordered" evidence="1">
    <location>
        <begin position="136"/>
        <end position="173"/>
    </location>
</feature>
<reference evidence="4" key="1">
    <citation type="submission" date="2013-03" db="EMBL/GenBank/DDBJ databases">
        <title>The Genome Sequence of Anopheles dirus WRAIR2.</title>
        <authorList>
            <consortium name="The Broad Institute Genomics Platform"/>
            <person name="Neafsey D.E."/>
            <person name="Walton C."/>
            <person name="Walker B."/>
            <person name="Young S.K."/>
            <person name="Zeng Q."/>
            <person name="Gargeya S."/>
            <person name="Fitzgerald M."/>
            <person name="Haas B."/>
            <person name="Abouelleil A."/>
            <person name="Allen A.W."/>
            <person name="Alvarado L."/>
            <person name="Arachchi H.M."/>
            <person name="Berlin A.M."/>
            <person name="Chapman S.B."/>
            <person name="Gainer-Dewar J."/>
            <person name="Goldberg J."/>
            <person name="Griggs A."/>
            <person name="Gujja S."/>
            <person name="Hansen M."/>
            <person name="Howarth C."/>
            <person name="Imamovic A."/>
            <person name="Ireland A."/>
            <person name="Larimer J."/>
            <person name="McCowan C."/>
            <person name="Murphy C."/>
            <person name="Pearson M."/>
            <person name="Poon T.W."/>
            <person name="Priest M."/>
            <person name="Roberts A."/>
            <person name="Saif S."/>
            <person name="Shea T."/>
            <person name="Sisk P."/>
            <person name="Sykes S."/>
            <person name="Wortman J."/>
            <person name="Nusbaum C."/>
            <person name="Birren B."/>
        </authorList>
    </citation>
    <scope>NUCLEOTIDE SEQUENCE [LARGE SCALE GENOMIC DNA]</scope>
    <source>
        <strain evidence="4">WRAIR2</strain>
    </source>
</reference>
<dbReference type="VEuPathDB" id="VectorBase:ADIR014487"/>
<proteinExistence type="predicted"/>
<evidence type="ECO:0000256" key="1">
    <source>
        <dbReference type="SAM" id="MobiDB-lite"/>
    </source>
</evidence>
<dbReference type="AlphaFoldDB" id="A0A182NXA2"/>
<organism evidence="3 4">
    <name type="scientific">Anopheles dirus</name>
    <dbReference type="NCBI Taxonomy" id="7168"/>
    <lineage>
        <taxon>Eukaryota</taxon>
        <taxon>Metazoa</taxon>
        <taxon>Ecdysozoa</taxon>
        <taxon>Arthropoda</taxon>
        <taxon>Hexapoda</taxon>
        <taxon>Insecta</taxon>
        <taxon>Pterygota</taxon>
        <taxon>Neoptera</taxon>
        <taxon>Endopterygota</taxon>
        <taxon>Diptera</taxon>
        <taxon>Nematocera</taxon>
        <taxon>Culicoidea</taxon>
        <taxon>Culicidae</taxon>
        <taxon>Anophelinae</taxon>
        <taxon>Anopheles</taxon>
    </lineage>
</organism>
<keyword evidence="4" id="KW-1185">Reference proteome</keyword>
<evidence type="ECO:0000313" key="4">
    <source>
        <dbReference type="Proteomes" id="UP000075884"/>
    </source>
</evidence>
<feature type="compositionally biased region" description="Polar residues" evidence="1">
    <location>
        <begin position="136"/>
        <end position="149"/>
    </location>
</feature>
<dbReference type="Proteomes" id="UP000075884">
    <property type="component" value="Unassembled WGS sequence"/>
</dbReference>
<dbReference type="EnsemblMetazoa" id="ADIR014487-RA">
    <property type="protein sequence ID" value="ADIR014487-PA"/>
    <property type="gene ID" value="ADIR014487"/>
</dbReference>
<accession>A0A182NXA2</accession>
<feature type="compositionally biased region" description="Polar residues" evidence="1">
    <location>
        <begin position="198"/>
        <end position="210"/>
    </location>
</feature>
<feature type="compositionally biased region" description="Polar residues" evidence="1">
    <location>
        <begin position="232"/>
        <end position="242"/>
    </location>
</feature>
<dbReference type="InterPro" id="IPR013087">
    <property type="entry name" value="Znf_C2H2_type"/>
</dbReference>
<reference evidence="3" key="2">
    <citation type="submission" date="2020-05" db="UniProtKB">
        <authorList>
            <consortium name="EnsemblMetazoa"/>
        </authorList>
    </citation>
    <scope>IDENTIFICATION</scope>
    <source>
        <strain evidence="3">WRAIR2</strain>
    </source>
</reference>
<feature type="region of interest" description="Disordered" evidence="1">
    <location>
        <begin position="229"/>
        <end position="261"/>
    </location>
</feature>
<evidence type="ECO:0000313" key="3">
    <source>
        <dbReference type="EnsemblMetazoa" id="ADIR014487-PA"/>
    </source>
</evidence>
<dbReference type="PROSITE" id="PS00028">
    <property type="entry name" value="ZINC_FINGER_C2H2_1"/>
    <property type="match status" value="1"/>
</dbReference>
<dbReference type="STRING" id="7168.A0A182NXA2"/>
<feature type="domain" description="C2H2-type" evidence="2">
    <location>
        <begin position="673"/>
        <end position="694"/>
    </location>
</feature>
<feature type="compositionally biased region" description="Polar residues" evidence="1">
    <location>
        <begin position="250"/>
        <end position="259"/>
    </location>
</feature>
<evidence type="ECO:0000259" key="2">
    <source>
        <dbReference type="PROSITE" id="PS00028"/>
    </source>
</evidence>
<protein>
    <recommendedName>
        <fullName evidence="2">C2H2-type domain-containing protein</fullName>
    </recommendedName>
</protein>